<accession>A0A498PRW5</accession>
<gene>
    <name evidence="3" type="ORF">LAUMK136_00437</name>
</gene>
<feature type="domain" description="ARB-07466-like C-terminal" evidence="2">
    <location>
        <begin position="101"/>
        <end position="191"/>
    </location>
</feature>
<dbReference type="Pfam" id="PF26571">
    <property type="entry name" value="VldE"/>
    <property type="match status" value="1"/>
</dbReference>
<keyword evidence="4" id="KW-1185">Reference proteome</keyword>
<dbReference type="OrthoDB" id="2989771at2"/>
<proteinExistence type="predicted"/>
<evidence type="ECO:0000313" key="4">
    <source>
        <dbReference type="Proteomes" id="UP000273307"/>
    </source>
</evidence>
<feature type="signal peptide" evidence="1">
    <location>
        <begin position="1"/>
        <end position="32"/>
    </location>
</feature>
<dbReference type="AlphaFoldDB" id="A0A498PRW5"/>
<dbReference type="RefSeq" id="WP_122494544.1">
    <property type="nucleotide sequence ID" value="NZ_UPHP01000009.1"/>
</dbReference>
<evidence type="ECO:0000259" key="2">
    <source>
        <dbReference type="Pfam" id="PF26571"/>
    </source>
</evidence>
<evidence type="ECO:0000313" key="3">
    <source>
        <dbReference type="EMBL" id="VBA33393.1"/>
    </source>
</evidence>
<dbReference type="EMBL" id="UPHP01000009">
    <property type="protein sequence ID" value="VBA33393.1"/>
    <property type="molecule type" value="Genomic_DNA"/>
</dbReference>
<name>A0A498PRW5_9MYCO</name>
<feature type="chain" id="PRO_5038864464" description="ARB-07466-like C-terminal domain-containing protein" evidence="1">
    <location>
        <begin position="33"/>
        <end position="218"/>
    </location>
</feature>
<dbReference type="InterPro" id="IPR058593">
    <property type="entry name" value="ARB_07466-like_C"/>
</dbReference>
<reference evidence="3 4" key="1">
    <citation type="submission" date="2018-09" db="EMBL/GenBank/DDBJ databases">
        <authorList>
            <person name="Tagini F."/>
        </authorList>
    </citation>
    <scope>NUCLEOTIDE SEQUENCE [LARGE SCALE GENOMIC DNA]</scope>
    <source>
        <strain evidence="3 4">MK136</strain>
    </source>
</reference>
<dbReference type="Proteomes" id="UP000273307">
    <property type="component" value="Unassembled WGS sequence"/>
</dbReference>
<organism evidence="3 4">
    <name type="scientific">Mycobacterium attenuatum</name>
    <dbReference type="NCBI Taxonomy" id="2341086"/>
    <lineage>
        <taxon>Bacteria</taxon>
        <taxon>Bacillati</taxon>
        <taxon>Actinomycetota</taxon>
        <taxon>Actinomycetes</taxon>
        <taxon>Mycobacteriales</taxon>
        <taxon>Mycobacteriaceae</taxon>
        <taxon>Mycobacterium</taxon>
    </lineage>
</organism>
<keyword evidence="1" id="KW-0732">Signal</keyword>
<evidence type="ECO:0000256" key="1">
    <source>
        <dbReference type="SAM" id="SignalP"/>
    </source>
</evidence>
<protein>
    <recommendedName>
        <fullName evidence="2">ARB-07466-like C-terminal domain-containing protein</fullName>
    </recommendedName>
</protein>
<sequence>MGRHALVRERRRSSVLLTALAAPAAVFFAVTADVGPHADRGVDQVDGPCCLEIVAAAPTPLTVKMPGSEAAMGWDGGQFATASRWRVDTRSRALAPGVAPEQGLQVKTILVARSISALFPEIQEIGGVRADALRWHPNGLALDVMIPDPGSADGIALGNQIVSYVLMNAARFGIQDAIWRGAYYTPDGARASGAGHYDHVHITTTGGGYPTGEEIYLR</sequence>